<dbReference type="Pfam" id="PF00089">
    <property type="entry name" value="Trypsin"/>
    <property type="match status" value="1"/>
</dbReference>
<proteinExistence type="predicted"/>
<dbReference type="AlphaFoldDB" id="A0A1S8WRX8"/>
<protein>
    <submittedName>
        <fullName evidence="3">Trypsin</fullName>
    </submittedName>
</protein>
<dbReference type="SMART" id="SM00020">
    <property type="entry name" value="Tryp_SPc"/>
    <property type="match status" value="1"/>
</dbReference>
<name>A0A1S8WRX8_OPIVI</name>
<dbReference type="EMBL" id="KV895759">
    <property type="protein sequence ID" value="OON17188.1"/>
    <property type="molecule type" value="Genomic_DNA"/>
</dbReference>
<dbReference type="PROSITE" id="PS50240">
    <property type="entry name" value="TRYPSIN_DOM"/>
    <property type="match status" value="1"/>
</dbReference>
<evidence type="ECO:0000256" key="1">
    <source>
        <dbReference type="ARBA" id="ARBA00023157"/>
    </source>
</evidence>
<dbReference type="PROSITE" id="PS00134">
    <property type="entry name" value="TRYPSIN_HIS"/>
    <property type="match status" value="1"/>
</dbReference>
<keyword evidence="1" id="KW-1015">Disulfide bond</keyword>
<dbReference type="SUPFAM" id="SSF50494">
    <property type="entry name" value="Trypsin-like serine proteases"/>
    <property type="match status" value="1"/>
</dbReference>
<evidence type="ECO:0000313" key="3">
    <source>
        <dbReference type="EMBL" id="OON17188.1"/>
    </source>
</evidence>
<dbReference type="InterPro" id="IPR001254">
    <property type="entry name" value="Trypsin_dom"/>
</dbReference>
<dbReference type="Gene3D" id="2.40.10.10">
    <property type="entry name" value="Trypsin-like serine proteases"/>
    <property type="match status" value="1"/>
</dbReference>
<dbReference type="InterPro" id="IPR043504">
    <property type="entry name" value="Peptidase_S1_PA_chymotrypsin"/>
</dbReference>
<gene>
    <name evidence="3" type="ORF">X801_06978</name>
</gene>
<dbReference type="Proteomes" id="UP000243686">
    <property type="component" value="Unassembled WGS sequence"/>
</dbReference>
<dbReference type="GO" id="GO:0006508">
    <property type="term" value="P:proteolysis"/>
    <property type="evidence" value="ECO:0007669"/>
    <property type="project" value="InterPro"/>
</dbReference>
<keyword evidence="4" id="KW-1185">Reference proteome</keyword>
<dbReference type="GO" id="GO:0004252">
    <property type="term" value="F:serine-type endopeptidase activity"/>
    <property type="evidence" value="ECO:0007669"/>
    <property type="project" value="InterPro"/>
</dbReference>
<reference evidence="3 4" key="1">
    <citation type="submission" date="2015-03" db="EMBL/GenBank/DDBJ databases">
        <title>Draft genome of the nematode, Opisthorchis viverrini.</title>
        <authorList>
            <person name="Mitreva M."/>
        </authorList>
    </citation>
    <scope>NUCLEOTIDE SEQUENCE [LARGE SCALE GENOMIC DNA]</scope>
    <source>
        <strain evidence="3">Khon Kaen</strain>
    </source>
</reference>
<evidence type="ECO:0000313" key="4">
    <source>
        <dbReference type="Proteomes" id="UP000243686"/>
    </source>
</evidence>
<dbReference type="InterPro" id="IPR001314">
    <property type="entry name" value="Peptidase_S1A"/>
</dbReference>
<organism evidence="3 4">
    <name type="scientific">Opisthorchis viverrini</name>
    <name type="common">Southeast Asian liver fluke</name>
    <dbReference type="NCBI Taxonomy" id="6198"/>
    <lineage>
        <taxon>Eukaryota</taxon>
        <taxon>Metazoa</taxon>
        <taxon>Spiralia</taxon>
        <taxon>Lophotrochozoa</taxon>
        <taxon>Platyhelminthes</taxon>
        <taxon>Trematoda</taxon>
        <taxon>Digenea</taxon>
        <taxon>Opisthorchiida</taxon>
        <taxon>Opisthorchiata</taxon>
        <taxon>Opisthorchiidae</taxon>
        <taxon>Opisthorchis</taxon>
    </lineage>
</organism>
<dbReference type="PANTHER" id="PTHR24253:SF153">
    <property type="entry name" value="SERINE PROTEASE HEPSIN"/>
    <property type="match status" value="1"/>
</dbReference>
<dbReference type="InterPro" id="IPR009003">
    <property type="entry name" value="Peptidase_S1_PA"/>
</dbReference>
<dbReference type="PRINTS" id="PR00722">
    <property type="entry name" value="CHYMOTRYPSIN"/>
</dbReference>
<accession>A0A1S8WRX8</accession>
<sequence>MEFEVSITSVDIQTRRMARRRKHMRRTATRYYAPQPCDFWFWNRSLTQFQPVQHAFYVLEIHASTSVHFVEIRYHYISNEKRKNDIHLKPHICFIRVDYTRSTLVLHSTEAERNGLTFVDVALVDKRIIGGTNVVQGTYKWAVKFTVLWSDQNSSTCSGNILSNKWILTAAHCCVDAQLKIVRSVIEAGNPNVAYGVNVSKLVCVVGTGQSNIALSLFILHSNAVPPNIQVAHSPTCYPHENYTKNKDAYDIALLKLSTPLDLTRPNISIVNLPTTQNSTLPQVNDAGVIVGFGIFLHPDIDPTTGQVATFKVVTQQKCSQLHGAYNPTYNFCIDDELTRRAMPVSRL</sequence>
<feature type="domain" description="Peptidase S1" evidence="2">
    <location>
        <begin position="128"/>
        <end position="333"/>
    </location>
</feature>
<evidence type="ECO:0000259" key="2">
    <source>
        <dbReference type="PROSITE" id="PS50240"/>
    </source>
</evidence>
<dbReference type="PANTHER" id="PTHR24253">
    <property type="entry name" value="TRANSMEMBRANE PROTEASE SERINE"/>
    <property type="match status" value="1"/>
</dbReference>
<dbReference type="InterPro" id="IPR018114">
    <property type="entry name" value="TRYPSIN_HIS"/>
</dbReference>